<evidence type="ECO:0008006" key="4">
    <source>
        <dbReference type="Google" id="ProtNLM"/>
    </source>
</evidence>
<name>A0A845HS25_9BURK</name>
<keyword evidence="3" id="KW-1185">Reference proteome</keyword>
<proteinExistence type="predicted"/>
<evidence type="ECO:0000313" key="3">
    <source>
        <dbReference type="Proteomes" id="UP000484875"/>
    </source>
</evidence>
<protein>
    <recommendedName>
        <fullName evidence="4">Lipoprotein</fullName>
    </recommendedName>
</protein>
<feature type="chain" id="PRO_5032670771" description="Lipoprotein" evidence="1">
    <location>
        <begin position="22"/>
        <end position="202"/>
    </location>
</feature>
<organism evidence="2 3">
    <name type="scientific">Duganella vulcania</name>
    <dbReference type="NCBI Taxonomy" id="2692166"/>
    <lineage>
        <taxon>Bacteria</taxon>
        <taxon>Pseudomonadati</taxon>
        <taxon>Pseudomonadota</taxon>
        <taxon>Betaproteobacteria</taxon>
        <taxon>Burkholderiales</taxon>
        <taxon>Oxalobacteraceae</taxon>
        <taxon>Telluria group</taxon>
        <taxon>Duganella</taxon>
    </lineage>
</organism>
<comment type="caution">
    <text evidence="2">The sequence shown here is derived from an EMBL/GenBank/DDBJ whole genome shotgun (WGS) entry which is preliminary data.</text>
</comment>
<keyword evidence="1" id="KW-0732">Signal</keyword>
<feature type="signal peptide" evidence="1">
    <location>
        <begin position="1"/>
        <end position="21"/>
    </location>
</feature>
<evidence type="ECO:0000256" key="1">
    <source>
        <dbReference type="SAM" id="SignalP"/>
    </source>
</evidence>
<accession>A0A845HS25</accession>
<dbReference type="AlphaFoldDB" id="A0A845HS25"/>
<dbReference type="RefSeq" id="WP_161092645.1">
    <property type="nucleotide sequence ID" value="NZ_WWCV01000070.1"/>
</dbReference>
<dbReference type="PROSITE" id="PS51257">
    <property type="entry name" value="PROKAR_LIPOPROTEIN"/>
    <property type="match status" value="1"/>
</dbReference>
<reference evidence="2 3" key="1">
    <citation type="submission" date="2019-12" db="EMBL/GenBank/DDBJ databases">
        <title>Novel species isolated from a subtropical stream in China.</title>
        <authorList>
            <person name="Lu H."/>
        </authorList>
    </citation>
    <scope>NUCLEOTIDE SEQUENCE [LARGE SCALE GENOMIC DNA]</scope>
    <source>
        <strain evidence="2 3">FT107W</strain>
    </source>
</reference>
<dbReference type="Proteomes" id="UP000484875">
    <property type="component" value="Unassembled WGS sequence"/>
</dbReference>
<evidence type="ECO:0000313" key="2">
    <source>
        <dbReference type="EMBL" id="MYN20305.1"/>
    </source>
</evidence>
<sequence>MNKKYILILFLLWIVACGTRADEVPAVGLWEKLAVTDGRFHLVARRNYIFTNKKLTEKTIFTGFRDLGGEQDVVCCLVVKSLVPLNLQDILKKYGADSDFVEHMKSVKGLDFIYEADPFSKKDGNDAFKTIFEADDNPQDLSPYTAPVIAIKLDKNSVKIPFRMGEKNINIKTKYSKNGDVVTYEIGINKEKTLFSEGALPH</sequence>
<gene>
    <name evidence="2" type="ORF">GTP81_26545</name>
</gene>
<dbReference type="EMBL" id="WWCV01000070">
    <property type="protein sequence ID" value="MYN20305.1"/>
    <property type="molecule type" value="Genomic_DNA"/>
</dbReference>